<protein>
    <submittedName>
        <fullName evidence="1">Uncharacterized protein</fullName>
    </submittedName>
</protein>
<keyword evidence="2" id="KW-1185">Reference proteome</keyword>
<proteinExistence type="predicted"/>
<accession>A0ABS9SFK9</accession>
<dbReference type="RefSeq" id="WP_240826549.1">
    <property type="nucleotide sequence ID" value="NZ_JAKWBL010000001.1"/>
</dbReference>
<dbReference type="Proteomes" id="UP001202248">
    <property type="component" value="Unassembled WGS sequence"/>
</dbReference>
<gene>
    <name evidence="1" type="ORF">MKP09_04065</name>
</gene>
<name>A0ABS9SFK9_9BACT</name>
<reference evidence="1 2" key="1">
    <citation type="submission" date="2022-02" db="EMBL/GenBank/DDBJ databases">
        <authorList>
            <person name="Min J."/>
        </authorList>
    </citation>
    <scope>NUCLEOTIDE SEQUENCE [LARGE SCALE GENOMIC DNA]</scope>
    <source>
        <strain evidence="1 2">GR10-1</strain>
    </source>
</reference>
<organism evidence="1 2">
    <name type="scientific">Niabella ginsengisoli</name>
    <dbReference type="NCBI Taxonomy" id="522298"/>
    <lineage>
        <taxon>Bacteria</taxon>
        <taxon>Pseudomonadati</taxon>
        <taxon>Bacteroidota</taxon>
        <taxon>Chitinophagia</taxon>
        <taxon>Chitinophagales</taxon>
        <taxon>Chitinophagaceae</taxon>
        <taxon>Niabella</taxon>
    </lineage>
</organism>
<comment type="caution">
    <text evidence="1">The sequence shown here is derived from an EMBL/GenBank/DDBJ whole genome shotgun (WGS) entry which is preliminary data.</text>
</comment>
<sequence length="56" mass="6114">MLTAKGKVIPTWKVDQYGLTDTLPQSPVSVNTKTETIELIPMGAARLRISSFPVVN</sequence>
<evidence type="ECO:0000313" key="1">
    <source>
        <dbReference type="EMBL" id="MCH5597144.1"/>
    </source>
</evidence>
<dbReference type="EMBL" id="JAKWBL010000001">
    <property type="protein sequence ID" value="MCH5597144.1"/>
    <property type="molecule type" value="Genomic_DNA"/>
</dbReference>
<evidence type="ECO:0000313" key="2">
    <source>
        <dbReference type="Proteomes" id="UP001202248"/>
    </source>
</evidence>